<gene>
    <name evidence="1" type="ORF">SJ05684_c17040</name>
</gene>
<organism evidence="1 2">
    <name type="scientific">Sinorhizobium sojae CCBAU 05684</name>
    <dbReference type="NCBI Taxonomy" id="716928"/>
    <lineage>
        <taxon>Bacteria</taxon>
        <taxon>Pseudomonadati</taxon>
        <taxon>Pseudomonadota</taxon>
        <taxon>Alphaproteobacteria</taxon>
        <taxon>Hyphomicrobiales</taxon>
        <taxon>Rhizobiaceae</taxon>
        <taxon>Sinorhizobium/Ensifer group</taxon>
        <taxon>Sinorhizobium</taxon>
    </lineage>
</organism>
<dbReference type="AlphaFoldDB" id="A0A249PBD4"/>
<dbReference type="KEGG" id="esj:SJ05684_c17040"/>
<dbReference type="Proteomes" id="UP000217211">
    <property type="component" value="Chromosome"/>
</dbReference>
<keyword evidence="2" id="KW-1185">Reference proteome</keyword>
<evidence type="ECO:0000313" key="1">
    <source>
        <dbReference type="EMBL" id="ASY63146.1"/>
    </source>
</evidence>
<sequence>MPRGAKRARKARYAHSKIEQIPSGTDLFETECIPVRS</sequence>
<accession>A0A249PBD4</accession>
<evidence type="ECO:0000313" key="2">
    <source>
        <dbReference type="Proteomes" id="UP000217211"/>
    </source>
</evidence>
<dbReference type="EMBL" id="CP023067">
    <property type="protein sequence ID" value="ASY63146.1"/>
    <property type="molecule type" value="Genomic_DNA"/>
</dbReference>
<protein>
    <submittedName>
        <fullName evidence="1">Uncharacterized protein</fullName>
    </submittedName>
</protein>
<reference evidence="1 2" key="1">
    <citation type="submission" date="2017-08" db="EMBL/GenBank/DDBJ databases">
        <title>Multipartite genome sequences of Sinorhizobium species nodulating soybeans.</title>
        <authorList>
            <person name="Tian C.F."/>
        </authorList>
    </citation>
    <scope>NUCLEOTIDE SEQUENCE [LARGE SCALE GENOMIC DNA]</scope>
    <source>
        <strain evidence="1 2">CCBAU 05684</strain>
    </source>
</reference>
<name>A0A249PBD4_9HYPH</name>
<proteinExistence type="predicted"/>